<feature type="transmembrane region" description="Helical" evidence="5">
    <location>
        <begin position="38"/>
        <end position="55"/>
    </location>
</feature>
<dbReference type="AlphaFoldDB" id="A0A2M7CIY4"/>
<evidence type="ECO:0000256" key="2">
    <source>
        <dbReference type="ARBA" id="ARBA00022692"/>
    </source>
</evidence>
<organism evidence="7 8">
    <name type="scientific">Candidatus Berkelbacteria bacterium CG03_land_8_20_14_0_80_40_36</name>
    <dbReference type="NCBI Taxonomy" id="1974509"/>
    <lineage>
        <taxon>Bacteria</taxon>
        <taxon>Candidatus Berkelbacteria</taxon>
    </lineage>
</organism>
<feature type="transmembrane region" description="Helical" evidence="5">
    <location>
        <begin position="261"/>
        <end position="279"/>
    </location>
</feature>
<dbReference type="GO" id="GO:0016020">
    <property type="term" value="C:membrane"/>
    <property type="evidence" value="ECO:0007669"/>
    <property type="project" value="UniProtKB-SubCell"/>
</dbReference>
<proteinExistence type="predicted"/>
<keyword evidence="4 5" id="KW-0472">Membrane</keyword>
<reference evidence="8" key="1">
    <citation type="submission" date="2017-09" db="EMBL/GenBank/DDBJ databases">
        <title>Depth-based differentiation of microbial function through sediment-hosted aquifers and enrichment of novel symbionts in the deep terrestrial subsurface.</title>
        <authorList>
            <person name="Probst A.J."/>
            <person name="Ladd B."/>
            <person name="Jarett J.K."/>
            <person name="Geller-Mcgrath D.E."/>
            <person name="Sieber C.M.K."/>
            <person name="Emerson J.B."/>
            <person name="Anantharaman K."/>
            <person name="Thomas B.C."/>
            <person name="Malmstrom R."/>
            <person name="Stieglmeier M."/>
            <person name="Klingl A."/>
            <person name="Woyke T."/>
            <person name="Ryan C.M."/>
            <person name="Banfield J.F."/>
        </authorList>
    </citation>
    <scope>NUCLEOTIDE SEQUENCE [LARGE SCALE GENOMIC DNA]</scope>
</reference>
<feature type="transmembrane region" description="Helical" evidence="5">
    <location>
        <begin position="92"/>
        <end position="114"/>
    </location>
</feature>
<feature type="transmembrane region" description="Helical" evidence="5">
    <location>
        <begin position="183"/>
        <end position="203"/>
    </location>
</feature>
<keyword evidence="2 5" id="KW-0812">Transmembrane</keyword>
<evidence type="ECO:0000256" key="4">
    <source>
        <dbReference type="ARBA" id="ARBA00023136"/>
    </source>
</evidence>
<feature type="transmembrane region" description="Helical" evidence="5">
    <location>
        <begin position="67"/>
        <end position="86"/>
    </location>
</feature>
<comment type="subcellular location">
    <subcellularLocation>
        <location evidence="1">Membrane</location>
        <topology evidence="1">Multi-pass membrane protein</topology>
    </subcellularLocation>
</comment>
<feature type="transmembrane region" description="Helical" evidence="5">
    <location>
        <begin position="12"/>
        <end position="32"/>
    </location>
</feature>
<feature type="domain" description="O-antigen ligase-related" evidence="6">
    <location>
        <begin position="216"/>
        <end position="369"/>
    </location>
</feature>
<dbReference type="InterPro" id="IPR051533">
    <property type="entry name" value="WaaL-like"/>
</dbReference>
<feature type="transmembrane region" description="Helical" evidence="5">
    <location>
        <begin position="233"/>
        <end position="254"/>
    </location>
</feature>
<dbReference type="PANTHER" id="PTHR37422:SF13">
    <property type="entry name" value="LIPOPOLYSACCHARIDE BIOSYNTHESIS PROTEIN PA4999-RELATED"/>
    <property type="match status" value="1"/>
</dbReference>
<evidence type="ECO:0000313" key="7">
    <source>
        <dbReference type="EMBL" id="PIV25603.1"/>
    </source>
</evidence>
<dbReference type="Pfam" id="PF04932">
    <property type="entry name" value="Wzy_C"/>
    <property type="match status" value="1"/>
</dbReference>
<dbReference type="PANTHER" id="PTHR37422">
    <property type="entry name" value="TEICHURONIC ACID BIOSYNTHESIS PROTEIN TUAE"/>
    <property type="match status" value="1"/>
</dbReference>
<gene>
    <name evidence="7" type="ORF">COS38_00790</name>
</gene>
<comment type="caution">
    <text evidence="7">The sequence shown here is derived from an EMBL/GenBank/DDBJ whole genome shotgun (WGS) entry which is preliminary data.</text>
</comment>
<dbReference type="InterPro" id="IPR007016">
    <property type="entry name" value="O-antigen_ligase-rel_domated"/>
</dbReference>
<evidence type="ECO:0000259" key="6">
    <source>
        <dbReference type="Pfam" id="PF04932"/>
    </source>
</evidence>
<dbReference type="Proteomes" id="UP000229966">
    <property type="component" value="Unassembled WGS sequence"/>
</dbReference>
<protein>
    <recommendedName>
        <fullName evidence="6">O-antigen ligase-related domain-containing protein</fullName>
    </recommendedName>
</protein>
<accession>A0A2M7CIY4</accession>
<keyword evidence="3 5" id="KW-1133">Transmembrane helix</keyword>
<dbReference type="EMBL" id="PEUM01000021">
    <property type="protein sequence ID" value="PIV25603.1"/>
    <property type="molecule type" value="Genomic_DNA"/>
</dbReference>
<sequence length="429" mass="48416">MLKLKTTAQSLKIFYLFCVVFLLPTYLARFLIFGIPTTMLEILIWVGLAWSLVNWREWKKITALPKLVKISVKLILLGAIIGFFVSPNKTSALGQFKGFILDPLLFAGLVYIWFPNPTQKISTAIKTNVASYFYASRYRGTQIYDGLILSGVILSLIALWQKLAGATTPNERSLSIWQWDTGASPNYLSMYLAPIGVLAFCQLKSQKNKLWILGFGFLIIVCGIVVSGSRAGLLSAGAGILFFILQKYSIFYNLKSKFFKNVVWCLCLLLVVSAIYFAGRPNLSASPNSSRVSSSNNIRWEIWRVAIKEILPSHWLFGVGFGNFQNHFTTLTQGRVNFPEYISPRALTPHNLYLHIWFSGGIIMLIGFLGLFWQIFKNPASNSSWLEKSVIVSILIYGLIDTPIFKNDLGVIWWVVIAVYLVKNNEEKN</sequence>
<feature type="transmembrane region" description="Helical" evidence="5">
    <location>
        <begin position="210"/>
        <end position="227"/>
    </location>
</feature>
<feature type="transmembrane region" description="Helical" evidence="5">
    <location>
        <begin position="352"/>
        <end position="373"/>
    </location>
</feature>
<name>A0A2M7CIY4_9BACT</name>
<evidence type="ECO:0000256" key="3">
    <source>
        <dbReference type="ARBA" id="ARBA00022989"/>
    </source>
</evidence>
<evidence type="ECO:0000256" key="5">
    <source>
        <dbReference type="SAM" id="Phobius"/>
    </source>
</evidence>
<evidence type="ECO:0000313" key="8">
    <source>
        <dbReference type="Proteomes" id="UP000229966"/>
    </source>
</evidence>
<evidence type="ECO:0000256" key="1">
    <source>
        <dbReference type="ARBA" id="ARBA00004141"/>
    </source>
</evidence>
<feature type="transmembrane region" description="Helical" evidence="5">
    <location>
        <begin position="143"/>
        <end position="163"/>
    </location>
</feature>